<dbReference type="PANTHER" id="PTHR35368:SF1">
    <property type="entry name" value="HYDROPEROXIDE REDUCTASE"/>
    <property type="match status" value="1"/>
</dbReference>
<dbReference type="Proteomes" id="UP000316560">
    <property type="component" value="Unassembled WGS sequence"/>
</dbReference>
<dbReference type="InterPro" id="IPR036102">
    <property type="entry name" value="OsmC/Ohrsf"/>
</dbReference>
<proteinExistence type="predicted"/>
<dbReference type="EMBL" id="VFRA01000001">
    <property type="protein sequence ID" value="TQO20947.1"/>
    <property type="molecule type" value="Genomic_DNA"/>
</dbReference>
<protein>
    <submittedName>
        <fullName evidence="1">Putative OsmC-like protein</fullName>
    </submittedName>
</protein>
<dbReference type="InterPro" id="IPR015946">
    <property type="entry name" value="KH_dom-like_a/b"/>
</dbReference>
<dbReference type="InterPro" id="IPR052924">
    <property type="entry name" value="OsmC/Ohr_hydroprdx_reductase"/>
</dbReference>
<name>A0A8H2PVK4_9MICO</name>
<dbReference type="AlphaFoldDB" id="A0A8H2PVK4"/>
<accession>A0A8H2PVK4</accession>
<dbReference type="Pfam" id="PF02566">
    <property type="entry name" value="OsmC"/>
    <property type="match status" value="1"/>
</dbReference>
<evidence type="ECO:0000313" key="2">
    <source>
        <dbReference type="Proteomes" id="UP000316560"/>
    </source>
</evidence>
<sequence>MEYEYRRRMTLLTNDTVTAELATDRARRLTAAGEAWNARIAAKADSAHLTYRVTGEGEGAVGTVLKAGKHVFRIDEPEGLAGDDVAASPVEIALGALIACQVVVFRLYAQALDIRVDDISVVAEGDLDVRGLFGIDESVRKGFSAIRLNETITGPETQERYDELREVVDAHCPVLDLFANPTPITAQLTKR</sequence>
<dbReference type="InterPro" id="IPR003718">
    <property type="entry name" value="OsmC/Ohr_fam"/>
</dbReference>
<reference evidence="1 2" key="1">
    <citation type="submission" date="2019-06" db="EMBL/GenBank/DDBJ databases">
        <title>Sequencing the genomes of 1000 actinobacteria strains.</title>
        <authorList>
            <person name="Klenk H.-P."/>
        </authorList>
    </citation>
    <scope>NUCLEOTIDE SEQUENCE [LARGE SCALE GENOMIC DNA]</scope>
    <source>
        <strain evidence="1 2">DSM 21947</strain>
    </source>
</reference>
<dbReference type="SUPFAM" id="SSF82784">
    <property type="entry name" value="OsmC-like"/>
    <property type="match status" value="1"/>
</dbReference>
<gene>
    <name evidence="1" type="ORF">FB472_2603</name>
</gene>
<comment type="caution">
    <text evidence="1">The sequence shown here is derived from an EMBL/GenBank/DDBJ whole genome shotgun (WGS) entry which is preliminary data.</text>
</comment>
<organism evidence="1 2">
    <name type="scientific">Rhodoglobus vestalii</name>
    <dbReference type="NCBI Taxonomy" id="193384"/>
    <lineage>
        <taxon>Bacteria</taxon>
        <taxon>Bacillati</taxon>
        <taxon>Actinomycetota</taxon>
        <taxon>Actinomycetes</taxon>
        <taxon>Micrococcales</taxon>
        <taxon>Microbacteriaceae</taxon>
        <taxon>Rhodoglobus</taxon>
    </lineage>
</organism>
<keyword evidence="2" id="KW-1185">Reference proteome</keyword>
<evidence type="ECO:0000313" key="1">
    <source>
        <dbReference type="EMBL" id="TQO20947.1"/>
    </source>
</evidence>
<dbReference type="PANTHER" id="PTHR35368">
    <property type="entry name" value="HYDROPEROXIDE REDUCTASE"/>
    <property type="match status" value="1"/>
</dbReference>
<dbReference type="Gene3D" id="3.30.300.20">
    <property type="match status" value="1"/>
</dbReference>